<dbReference type="GO" id="GO:0030488">
    <property type="term" value="P:tRNA methylation"/>
    <property type="evidence" value="ECO:0007669"/>
    <property type="project" value="TreeGrafter"/>
</dbReference>
<dbReference type="PANTHER" id="PTHR23245:SF25">
    <property type="entry name" value="TRNA WYBUTOSINE-SYNTHESIZING PROTEIN 2 HOMOLOG"/>
    <property type="match status" value="1"/>
</dbReference>
<dbReference type="PIRSF" id="PIRSF038972">
    <property type="entry name" value="Trm12"/>
    <property type="match status" value="1"/>
</dbReference>
<organism evidence="4 5">
    <name type="scientific">Endocarpon pusillum</name>
    <dbReference type="NCBI Taxonomy" id="364733"/>
    <lineage>
        <taxon>Eukaryota</taxon>
        <taxon>Fungi</taxon>
        <taxon>Dikarya</taxon>
        <taxon>Ascomycota</taxon>
        <taxon>Pezizomycotina</taxon>
        <taxon>Eurotiomycetes</taxon>
        <taxon>Chaetothyriomycetidae</taxon>
        <taxon>Verrucariales</taxon>
        <taxon>Verrucariaceae</taxon>
        <taxon>Endocarpon</taxon>
    </lineage>
</organism>
<dbReference type="UniPathway" id="UPA00375"/>
<dbReference type="GO" id="GO:0102522">
    <property type="term" value="F:tRNA 4-demethylwyosine alpha-amino-alpha-carboxypropyltransferase activity"/>
    <property type="evidence" value="ECO:0007669"/>
    <property type="project" value="UniProtKB-EC"/>
</dbReference>
<dbReference type="GO" id="GO:0005737">
    <property type="term" value="C:cytoplasm"/>
    <property type="evidence" value="ECO:0007669"/>
    <property type="project" value="UniProtKB-SubCell"/>
</dbReference>
<protein>
    <recommendedName>
        <fullName evidence="2">tRNA wybutosine-synthesizing protein 2</fullName>
        <shortName evidence="2">tRNA-yW-synthesizing protein 2</shortName>
    </recommendedName>
    <alternativeName>
        <fullName evidence="2">tRNA(Phe) (4-demethylwyosine(37)-C(7)) aminocarboxypropyltransferase</fullName>
    </alternativeName>
</protein>
<keyword evidence="2" id="KW-0949">S-adenosyl-L-methionine</keyword>
<dbReference type="InterPro" id="IPR029063">
    <property type="entry name" value="SAM-dependent_MTases_sf"/>
</dbReference>
<feature type="domain" description="SAM-dependent methyltransferase TRM5/TYW2-type" evidence="3">
    <location>
        <begin position="173"/>
        <end position="429"/>
    </location>
</feature>
<dbReference type="EMBL" id="JAACFV010000030">
    <property type="protein sequence ID" value="KAF7510403.1"/>
    <property type="molecule type" value="Genomic_DNA"/>
</dbReference>
<reference evidence="4" key="1">
    <citation type="submission" date="2020-02" db="EMBL/GenBank/DDBJ databases">
        <authorList>
            <person name="Palmer J.M."/>
        </authorList>
    </citation>
    <scope>NUCLEOTIDE SEQUENCE</scope>
    <source>
        <strain evidence="4">EPUS1.4</strain>
        <tissue evidence="4">Thallus</tissue>
    </source>
</reference>
<dbReference type="GO" id="GO:0008757">
    <property type="term" value="F:S-adenosylmethionine-dependent methyltransferase activity"/>
    <property type="evidence" value="ECO:0007669"/>
    <property type="project" value="InterPro"/>
</dbReference>
<comment type="caution">
    <text evidence="4">The sequence shown here is derived from an EMBL/GenBank/DDBJ whole genome shotgun (WGS) entry which is preliminary data.</text>
</comment>
<dbReference type="PANTHER" id="PTHR23245">
    <property type="entry name" value="TRNA METHYLTRANSFERASE"/>
    <property type="match status" value="1"/>
</dbReference>
<gene>
    <name evidence="4" type="ORF">GJ744_006682</name>
</gene>
<dbReference type="InterPro" id="IPR026274">
    <property type="entry name" value="tRNA_wybutosine_synth_prot_2"/>
</dbReference>
<dbReference type="Gene3D" id="3.40.50.150">
    <property type="entry name" value="Vaccinia Virus protein VP39"/>
    <property type="match status" value="1"/>
</dbReference>
<proteinExistence type="inferred from homology"/>
<dbReference type="OrthoDB" id="2387925at2759"/>
<keyword evidence="2" id="KW-0963">Cytoplasm</keyword>
<evidence type="ECO:0000313" key="4">
    <source>
        <dbReference type="EMBL" id="KAF7510403.1"/>
    </source>
</evidence>
<evidence type="ECO:0000313" key="5">
    <source>
        <dbReference type="Proteomes" id="UP000606974"/>
    </source>
</evidence>
<evidence type="ECO:0000256" key="1">
    <source>
        <dbReference type="ARBA" id="ARBA00049400"/>
    </source>
</evidence>
<dbReference type="InterPro" id="IPR030382">
    <property type="entry name" value="MeTrfase_TRM5/TYW2"/>
</dbReference>
<evidence type="ECO:0000259" key="3">
    <source>
        <dbReference type="PROSITE" id="PS51684"/>
    </source>
</evidence>
<accession>A0A8H7E6V2</accession>
<dbReference type="GO" id="GO:0008175">
    <property type="term" value="F:tRNA methyltransferase activity"/>
    <property type="evidence" value="ECO:0007669"/>
    <property type="project" value="TreeGrafter"/>
</dbReference>
<comment type="pathway">
    <text evidence="2">tRNA modification; wybutosine-tRNA(Phe) biosynthesis.</text>
</comment>
<comment type="similarity">
    <text evidence="2">Belongs to the class I-like SAM-binding methyltransferase superfamily. TRM5/TYW2 family.</text>
</comment>
<comment type="function">
    <text evidence="2">S-adenosyl-L-methionine-dependent transferase that acts as a component of the wybutosine biosynthesis pathway. Wybutosine is a hyper modified guanosine with a tricyclic base found at the 3'-position adjacent to the anticodon of eukaryotic phenylalanine tRNA. Catalyzes the transfer of the alpha-amino-alpha-carboxypropyl (acp) group from S-adenosyl-L-methionine to the C-7 position of 4-demethylwyosine (imG-14) to produce wybutosine-86.</text>
</comment>
<dbReference type="SUPFAM" id="SSF53335">
    <property type="entry name" value="S-adenosyl-L-methionine-dependent methyltransferases"/>
    <property type="match status" value="1"/>
</dbReference>
<dbReference type="AlphaFoldDB" id="A0A8H7E6V2"/>
<dbReference type="Proteomes" id="UP000606974">
    <property type="component" value="Unassembled WGS sequence"/>
</dbReference>
<comment type="subcellular location">
    <subcellularLocation>
        <location evidence="2">Cytoplasm</location>
    </subcellularLocation>
</comment>
<evidence type="ECO:0000256" key="2">
    <source>
        <dbReference type="PIRNR" id="PIRNR038972"/>
    </source>
</evidence>
<keyword evidence="2" id="KW-0808">Transferase</keyword>
<dbReference type="PROSITE" id="PS51684">
    <property type="entry name" value="SAM_MT_TRM5_TYW2"/>
    <property type="match status" value="1"/>
</dbReference>
<comment type="catalytic activity">
    <reaction evidence="1">
        <text>4-demethylwyosine(37) in tRNA(Phe) + S-adenosyl-L-methionine = 4-demethyl-7-[(3S)-3-amino-3-carboxypropyl]wyosine(37) in tRNA(Phe) + S-methyl-5'-thioadenosine + H(+)</text>
        <dbReference type="Rhea" id="RHEA:36355"/>
        <dbReference type="Rhea" id="RHEA-COMP:10164"/>
        <dbReference type="Rhea" id="RHEA-COMP:10378"/>
        <dbReference type="ChEBI" id="CHEBI:15378"/>
        <dbReference type="ChEBI" id="CHEBI:17509"/>
        <dbReference type="ChEBI" id="CHEBI:59789"/>
        <dbReference type="ChEBI" id="CHEBI:64315"/>
        <dbReference type="ChEBI" id="CHEBI:73550"/>
        <dbReference type="EC" id="2.5.1.114"/>
    </reaction>
</comment>
<keyword evidence="2" id="KW-0819">tRNA processing</keyword>
<dbReference type="GO" id="GO:0031591">
    <property type="term" value="P:wybutosine biosynthetic process"/>
    <property type="evidence" value="ECO:0007669"/>
    <property type="project" value="InterPro"/>
</dbReference>
<keyword evidence="5" id="KW-1185">Reference proteome</keyword>
<name>A0A8H7E6V2_9EURO</name>
<sequence>MPTYRAQPPVKPRTQHNNPLQKAFYTFLHHYISNQDTTAQKVSNDFGSLLSSMPKRYTLYPPLLLLPTNIFSTTPTWTAFISQLSSGDLQIFYKSIIEAFKHQGVTHVAINAPISALTPNGISNTTRIPSGLVPLSGDFGPRSLLSTDNDPSAQPSEADFAAAFWVHTIQNGGIFQTWAPLWTMFSRGNISEKARIRGEGTFDGLDGADGMLRQNLREIAVVDMYVGIGYFAFSYLKRGIGRVFGWEVNGWSVEGLRRGCEGNGWAVRVLNVGDEGLVRDGEGRFGQDALEVLVAELGQDSKLRMVVFQGDNRWAGGIFTKIKALSGRKVESGDSSSWLDVRHINLGLLPTSRMSWNDAIDVLDQKKGGWIHVHENVDIRDIEGKRESVLLHFRSRLGDTKTASCSHVEQVKTYAPGVMHCVFDIHIEPKPIPPGVMGNG</sequence>